<keyword evidence="5" id="KW-0249">Electron transport</keyword>
<dbReference type="GO" id="GO:0009055">
    <property type="term" value="F:electron transfer activity"/>
    <property type="evidence" value="ECO:0007669"/>
    <property type="project" value="InterPro"/>
</dbReference>
<evidence type="ECO:0000259" key="6">
    <source>
        <dbReference type="PROSITE" id="PS51379"/>
    </source>
</evidence>
<dbReference type="OrthoDB" id="307696at2157"/>
<dbReference type="PIRSF" id="PIRSF000089">
    <property type="entry name" value="Electra_flavoP_a"/>
    <property type="match status" value="1"/>
</dbReference>
<dbReference type="EMBL" id="CP042905">
    <property type="protein sequence ID" value="QEE17596.1"/>
    <property type="molecule type" value="Genomic_DNA"/>
</dbReference>
<dbReference type="SUPFAM" id="SSF52467">
    <property type="entry name" value="DHS-like NAD/FAD-binding domain"/>
    <property type="match status" value="1"/>
</dbReference>
<keyword evidence="4" id="KW-0274">FAD</keyword>
<dbReference type="CDD" id="cd01715">
    <property type="entry name" value="ETF_alpha"/>
    <property type="match status" value="1"/>
</dbReference>
<dbReference type="GeneID" id="41331403"/>
<dbReference type="GO" id="GO:0050660">
    <property type="term" value="F:flavin adenine dinucleotide binding"/>
    <property type="evidence" value="ECO:0007669"/>
    <property type="project" value="InterPro"/>
</dbReference>
<dbReference type="InterPro" id="IPR017900">
    <property type="entry name" value="4Fe4S_Fe_S_CS"/>
</dbReference>
<feature type="domain" description="4Fe-4S ferredoxin-type" evidence="6">
    <location>
        <begin position="29"/>
        <end position="56"/>
    </location>
</feature>
<evidence type="ECO:0000256" key="3">
    <source>
        <dbReference type="ARBA" id="ARBA00022630"/>
    </source>
</evidence>
<evidence type="ECO:0000256" key="4">
    <source>
        <dbReference type="ARBA" id="ARBA00022827"/>
    </source>
</evidence>
<comment type="similarity">
    <text evidence="1">Belongs to the ETF alpha-subunit/FixB family.</text>
</comment>
<feature type="domain" description="4Fe-4S ferredoxin-type" evidence="6">
    <location>
        <begin position="1"/>
        <end position="28"/>
    </location>
</feature>
<dbReference type="SUPFAM" id="SSF52402">
    <property type="entry name" value="Adenine nucleotide alpha hydrolases-like"/>
    <property type="match status" value="1"/>
</dbReference>
<dbReference type="InterPro" id="IPR033947">
    <property type="entry name" value="ETF_alpha_N"/>
</dbReference>
<dbReference type="FunFam" id="3.40.50.1220:FF:000001">
    <property type="entry name" value="Electron transfer flavoprotein, alpha subunit"/>
    <property type="match status" value="1"/>
</dbReference>
<dbReference type="RefSeq" id="WP_147664485.1">
    <property type="nucleotide sequence ID" value="NZ_CP042905.2"/>
</dbReference>
<evidence type="ECO:0000313" key="7">
    <source>
        <dbReference type="EMBL" id="QEE17596.1"/>
    </source>
</evidence>
<evidence type="ECO:0000313" key="8">
    <source>
        <dbReference type="Proteomes" id="UP000321408"/>
    </source>
</evidence>
<reference evidence="7 8" key="2">
    <citation type="journal article" date="2024" name="Int. J. Syst. Evol. Microbiol.">
        <title>Promethearchaeum syntrophicum gen. nov., sp. nov., an anaerobic, obligately syntrophic archaeon, the first isolate of the lineage 'Asgard' archaea, and proposal of the new archaeal phylum Promethearchaeota phyl. nov. and kingdom Promethearchaeati regn. nov.</title>
        <authorList>
            <person name="Imachi H."/>
            <person name="Nobu M.K."/>
            <person name="Kato S."/>
            <person name="Takaki Y."/>
            <person name="Miyazaki M."/>
            <person name="Miyata M."/>
            <person name="Ogawara M."/>
            <person name="Saito Y."/>
            <person name="Sakai S."/>
            <person name="Tahara Y.O."/>
            <person name="Takano Y."/>
            <person name="Tasumi E."/>
            <person name="Uematsu K."/>
            <person name="Yoshimura T."/>
            <person name="Itoh T."/>
            <person name="Ohkuma M."/>
            <person name="Takai K."/>
        </authorList>
    </citation>
    <scope>NUCLEOTIDE SEQUENCE [LARGE SCALE GENOMIC DNA]</scope>
    <source>
        <strain evidence="7 8">MK-D1</strain>
    </source>
</reference>
<dbReference type="Pfam" id="PF01012">
    <property type="entry name" value="ETF"/>
    <property type="match status" value="1"/>
</dbReference>
<dbReference type="GO" id="GO:0016491">
    <property type="term" value="F:oxidoreductase activity"/>
    <property type="evidence" value="ECO:0007669"/>
    <property type="project" value="UniProtKB-ARBA"/>
</dbReference>
<organism evidence="7 8">
    <name type="scientific">Promethearchaeum syntrophicum</name>
    <dbReference type="NCBI Taxonomy" id="2594042"/>
    <lineage>
        <taxon>Archaea</taxon>
        <taxon>Promethearchaeati</taxon>
        <taxon>Promethearchaeota</taxon>
        <taxon>Promethearchaeia</taxon>
        <taxon>Promethearchaeales</taxon>
        <taxon>Promethearchaeaceae</taxon>
        <taxon>Promethearchaeum</taxon>
    </lineage>
</organism>
<dbReference type="Pfam" id="PF00766">
    <property type="entry name" value="ETF_alpha"/>
    <property type="match status" value="1"/>
</dbReference>
<dbReference type="Gene3D" id="3.40.50.620">
    <property type="entry name" value="HUPs"/>
    <property type="match status" value="1"/>
</dbReference>
<dbReference type="InterPro" id="IPR001308">
    <property type="entry name" value="ETF_a/FixB"/>
</dbReference>
<dbReference type="PROSITE" id="PS00696">
    <property type="entry name" value="ETF_ALPHA"/>
    <property type="match status" value="1"/>
</dbReference>
<dbReference type="KEGG" id="psyt:DSAG12_03433"/>
<dbReference type="Proteomes" id="UP000321408">
    <property type="component" value="Chromosome"/>
</dbReference>
<dbReference type="Pfam" id="PF13187">
    <property type="entry name" value="Fer4_9"/>
    <property type="match status" value="1"/>
</dbReference>
<dbReference type="Gene3D" id="3.30.70.20">
    <property type="match status" value="1"/>
</dbReference>
<dbReference type="PROSITE" id="PS51379">
    <property type="entry name" value="4FE4S_FER_2"/>
    <property type="match status" value="2"/>
</dbReference>
<protein>
    <submittedName>
        <fullName evidence="7">FAD-binding protein</fullName>
    </submittedName>
</protein>
<dbReference type="InterPro" id="IPR014731">
    <property type="entry name" value="ETF_asu_C"/>
</dbReference>
<keyword evidence="8" id="KW-1185">Reference proteome</keyword>
<proteinExistence type="inferred from homology"/>
<dbReference type="PANTHER" id="PTHR43153">
    <property type="entry name" value="ELECTRON TRANSFER FLAVOPROTEIN ALPHA"/>
    <property type="match status" value="1"/>
</dbReference>
<dbReference type="GO" id="GO:0033539">
    <property type="term" value="P:fatty acid beta-oxidation using acyl-CoA dehydrogenase"/>
    <property type="evidence" value="ECO:0007669"/>
    <property type="project" value="TreeGrafter"/>
</dbReference>
<dbReference type="InterPro" id="IPR014729">
    <property type="entry name" value="Rossmann-like_a/b/a_fold"/>
</dbReference>
<dbReference type="SMART" id="SM00893">
    <property type="entry name" value="ETF"/>
    <property type="match status" value="1"/>
</dbReference>
<keyword evidence="3" id="KW-0285">Flavoprotein</keyword>
<dbReference type="InterPro" id="IPR018206">
    <property type="entry name" value="ETF_asu_C_CS"/>
</dbReference>
<sequence>MINVNDNCTGCGLCVKACPFGAITLIDKKAVINEACTLCGACVQVCNFNAIDLERRKAKNVDLSKFQDVWVVAEVKDGKIRTVTYELLGKAKDLAFELKQKVGLVLIGSDVKKFAKDLAIHGADKIFIAEDENLLQYYTDTYANIVIGLISNYNPNIVLFPATIKGRDLAPRVASILKLGLTADCTGLSIYENKLLQTRPAFGGNIMADIVDFETRPQMATVRPNVMKNLCEDHSENAEIIEVLVKIDEKGLRVWVKEVLSAVCEDGIPLCEADIVVSGGRGVGSKENFKLIQDLADVFHGTVGASRVPIELGWIGKNHQVGQSGTTVSPKIYIACGISGTIQHLVGMKSSKVIIAINSDPNAPIFTVANYGIVGDLHKVIPLLIEALNNKEDLLCV</sequence>
<dbReference type="Gene3D" id="3.40.50.1220">
    <property type="entry name" value="TPP-binding domain"/>
    <property type="match status" value="1"/>
</dbReference>
<dbReference type="SUPFAM" id="SSF54862">
    <property type="entry name" value="4Fe-4S ferredoxins"/>
    <property type="match status" value="1"/>
</dbReference>
<evidence type="ECO:0000256" key="2">
    <source>
        <dbReference type="ARBA" id="ARBA00022448"/>
    </source>
</evidence>
<dbReference type="AlphaFoldDB" id="A0A5B9DFT6"/>
<keyword evidence="2" id="KW-0813">Transport</keyword>
<gene>
    <name evidence="7" type="ORF">DSAG12_03433</name>
</gene>
<dbReference type="InterPro" id="IPR014730">
    <property type="entry name" value="ETF_a/b_N"/>
</dbReference>
<evidence type="ECO:0000256" key="1">
    <source>
        <dbReference type="ARBA" id="ARBA00005817"/>
    </source>
</evidence>
<evidence type="ECO:0000256" key="5">
    <source>
        <dbReference type="ARBA" id="ARBA00022982"/>
    </source>
</evidence>
<reference evidence="7 8" key="1">
    <citation type="journal article" date="2020" name="Nature">
        <title>Isolation of an archaeon at the prokaryote-eukaryote interface.</title>
        <authorList>
            <person name="Imachi H."/>
            <person name="Nobu M.K."/>
            <person name="Nakahara N."/>
            <person name="Morono Y."/>
            <person name="Ogawara M."/>
            <person name="Takaki Y."/>
            <person name="Takano Y."/>
            <person name="Uematsu K."/>
            <person name="Ikuta T."/>
            <person name="Ito M."/>
            <person name="Matsui Y."/>
            <person name="Miyazaki M."/>
            <person name="Murata K."/>
            <person name="Saito Y."/>
            <person name="Sakai S."/>
            <person name="Song C."/>
            <person name="Tasumi E."/>
            <person name="Yamanaka Y."/>
            <person name="Yamaguchi T."/>
            <person name="Kamagata Y."/>
            <person name="Tamaki H."/>
            <person name="Takai K."/>
        </authorList>
    </citation>
    <scope>NUCLEOTIDE SEQUENCE [LARGE SCALE GENOMIC DNA]</scope>
    <source>
        <strain evidence="7 8">MK-D1</strain>
    </source>
</reference>
<name>A0A5B9DFT6_9ARCH</name>
<accession>A0A5B9DFT6</accession>
<dbReference type="PROSITE" id="PS00198">
    <property type="entry name" value="4FE4S_FER_1"/>
    <property type="match status" value="1"/>
</dbReference>
<dbReference type="InterPro" id="IPR029035">
    <property type="entry name" value="DHS-like_NAD/FAD-binding_dom"/>
</dbReference>
<dbReference type="PANTHER" id="PTHR43153:SF1">
    <property type="entry name" value="ELECTRON TRANSFER FLAVOPROTEIN SUBUNIT ALPHA, MITOCHONDRIAL"/>
    <property type="match status" value="1"/>
</dbReference>
<dbReference type="InterPro" id="IPR017896">
    <property type="entry name" value="4Fe4S_Fe-S-bd"/>
</dbReference>